<evidence type="ECO:0000256" key="1">
    <source>
        <dbReference type="SAM" id="MobiDB-lite"/>
    </source>
</evidence>
<feature type="non-terminal residue" evidence="2">
    <location>
        <position position="404"/>
    </location>
</feature>
<dbReference type="AlphaFoldDB" id="A0AA38WKG4"/>
<feature type="compositionally biased region" description="Basic and acidic residues" evidence="1">
    <location>
        <begin position="339"/>
        <end position="348"/>
    </location>
</feature>
<evidence type="ECO:0008006" key="4">
    <source>
        <dbReference type="Google" id="ProtNLM"/>
    </source>
</evidence>
<feature type="region of interest" description="Disordered" evidence="1">
    <location>
        <begin position="339"/>
        <end position="404"/>
    </location>
</feature>
<name>A0AA38WKG4_9ASTR</name>
<comment type="caution">
    <text evidence="2">The sequence shown here is derived from an EMBL/GenBank/DDBJ whole genome shotgun (WGS) entry which is preliminary data.</text>
</comment>
<reference evidence="2" key="1">
    <citation type="submission" date="2023-03" db="EMBL/GenBank/DDBJ databases">
        <title>Chromosome-scale reference genome and RAD-based genetic map of yellow starthistle (Centaurea solstitialis) reveal putative structural variation and QTLs associated with invader traits.</title>
        <authorList>
            <person name="Reatini B."/>
            <person name="Cang F.A."/>
            <person name="Jiang Q."/>
            <person name="Mckibben M.T.W."/>
            <person name="Barker M.S."/>
            <person name="Rieseberg L.H."/>
            <person name="Dlugosch K.M."/>
        </authorList>
    </citation>
    <scope>NUCLEOTIDE SEQUENCE</scope>
    <source>
        <strain evidence="2">CAN-66</strain>
        <tissue evidence="2">Leaf</tissue>
    </source>
</reference>
<gene>
    <name evidence="2" type="ORF">OSB04_015796</name>
</gene>
<proteinExistence type="predicted"/>
<dbReference type="Proteomes" id="UP001172457">
    <property type="component" value="Chromosome 4"/>
</dbReference>
<accession>A0AA38WKG4</accession>
<sequence length="404" mass="45797">MGLGGGSESERAGHRLGSIADSSRIRASRIARIGNRIFRGHRLMEDIQKSRERFRHLFGLKKNGKRFGFIRFRVDGGYEDLRRKLSNVWIGLFKLHRENPKVVIRRARIGSPGVKSYKEAVCNGIHTSNPIPPDHVEVREKAGKESNFQEISFGSWEEDSVNSGFLKHCLVGSISSTDNIEAVSKLVSSIWEGSIVKYLGGKQVLIYLVNEDNIHSVESNPEHGIHYWVRNLCRWSKGYREVERITWLNVIGVPLHGWKEEIFTAIAGKWGRIIRTSNCNLLDDNVLNEGRILICTPIRTPIQEVGNTKIGQFFYRIVILEEEAVPICLGYSISEKADSEGTERRFEDSDTDSNWTTESNGTHISNTGDIRGLEEDEFEKEDVNEIAPPEINSTGVFVRPDFQT</sequence>
<feature type="compositionally biased region" description="Acidic residues" evidence="1">
    <location>
        <begin position="374"/>
        <end position="384"/>
    </location>
</feature>
<organism evidence="2 3">
    <name type="scientific">Centaurea solstitialis</name>
    <name type="common">yellow star-thistle</name>
    <dbReference type="NCBI Taxonomy" id="347529"/>
    <lineage>
        <taxon>Eukaryota</taxon>
        <taxon>Viridiplantae</taxon>
        <taxon>Streptophyta</taxon>
        <taxon>Embryophyta</taxon>
        <taxon>Tracheophyta</taxon>
        <taxon>Spermatophyta</taxon>
        <taxon>Magnoliopsida</taxon>
        <taxon>eudicotyledons</taxon>
        <taxon>Gunneridae</taxon>
        <taxon>Pentapetalae</taxon>
        <taxon>asterids</taxon>
        <taxon>campanulids</taxon>
        <taxon>Asterales</taxon>
        <taxon>Asteraceae</taxon>
        <taxon>Carduoideae</taxon>
        <taxon>Cardueae</taxon>
        <taxon>Centaureinae</taxon>
        <taxon>Centaurea</taxon>
    </lineage>
</organism>
<keyword evidence="3" id="KW-1185">Reference proteome</keyword>
<feature type="compositionally biased region" description="Polar residues" evidence="1">
    <location>
        <begin position="352"/>
        <end position="368"/>
    </location>
</feature>
<protein>
    <recommendedName>
        <fullName evidence="4">DUF4283 domain-containing protein</fullName>
    </recommendedName>
</protein>
<dbReference type="EMBL" id="JARYMX010000004">
    <property type="protein sequence ID" value="KAJ9551751.1"/>
    <property type="molecule type" value="Genomic_DNA"/>
</dbReference>
<evidence type="ECO:0000313" key="3">
    <source>
        <dbReference type="Proteomes" id="UP001172457"/>
    </source>
</evidence>
<evidence type="ECO:0000313" key="2">
    <source>
        <dbReference type="EMBL" id="KAJ9551751.1"/>
    </source>
</evidence>